<feature type="region of interest" description="Disordered" evidence="9">
    <location>
        <begin position="43"/>
        <end position="63"/>
    </location>
</feature>
<dbReference type="UniPathway" id="UPA00053">
    <property type="reaction ID" value="UER00090"/>
</dbReference>
<dbReference type="EC" id="4.2.3.5" evidence="4 8"/>
<dbReference type="FunFam" id="3.60.150.10:FF:000004">
    <property type="entry name" value="Chorismate synthase"/>
    <property type="match status" value="1"/>
</dbReference>
<dbReference type="GO" id="GO:0009073">
    <property type="term" value="P:aromatic amino acid family biosynthetic process"/>
    <property type="evidence" value="ECO:0007669"/>
    <property type="project" value="UniProtKB-KW"/>
</dbReference>
<feature type="compositionally biased region" description="Basic and acidic residues" evidence="9">
    <location>
        <begin position="414"/>
        <end position="438"/>
    </location>
</feature>
<evidence type="ECO:0000256" key="3">
    <source>
        <dbReference type="ARBA" id="ARBA00011881"/>
    </source>
</evidence>
<evidence type="ECO:0000256" key="7">
    <source>
        <dbReference type="ARBA" id="ARBA00023239"/>
    </source>
</evidence>
<comment type="subunit">
    <text evidence="3">Homotetramer.</text>
</comment>
<evidence type="ECO:0000256" key="6">
    <source>
        <dbReference type="ARBA" id="ARBA00023141"/>
    </source>
</evidence>
<evidence type="ECO:0000256" key="9">
    <source>
        <dbReference type="SAM" id="MobiDB-lite"/>
    </source>
</evidence>
<keyword evidence="11" id="KW-1185">Reference proteome</keyword>
<keyword evidence="7 8" id="KW-0456">Lyase</keyword>
<organism evidence="10 11">
    <name type="scientific">Tuber aestivum</name>
    <name type="common">summer truffle</name>
    <dbReference type="NCBI Taxonomy" id="59557"/>
    <lineage>
        <taxon>Eukaryota</taxon>
        <taxon>Fungi</taxon>
        <taxon>Dikarya</taxon>
        <taxon>Ascomycota</taxon>
        <taxon>Pezizomycotina</taxon>
        <taxon>Pezizomycetes</taxon>
        <taxon>Pezizales</taxon>
        <taxon>Tuberaceae</taxon>
        <taxon>Tuber</taxon>
    </lineage>
</organism>
<dbReference type="Pfam" id="PF01264">
    <property type="entry name" value="Chorismate_synt"/>
    <property type="match status" value="1"/>
</dbReference>
<evidence type="ECO:0000313" key="11">
    <source>
        <dbReference type="Proteomes" id="UP001412239"/>
    </source>
</evidence>
<accession>A0A292Q181</accession>
<dbReference type="InterPro" id="IPR035904">
    <property type="entry name" value="Chorismate_synth_AroC_sf"/>
</dbReference>
<sequence>MSTFGSQFRVTTYGESHCRSVGCIVDGVPPGMALSEADIQIQLSRRRPGQSSLTTPRNEKDSVQIQSGTEFGYTLGTPIGLMVQNQDQRPHDYSEMDLYPRPSHADFTYLMKYGVKASSGGGRSSARETIGRVAAGAIAEKYLGLAYKTEIVAFVSSVGPIHIPGSLDHTSPEYIAFLSDLTREKVDTFLPVRCPHTESNDKMAKLIAEYRDKSDSIGGTVTCVIKNVPLGLGEPCFDKLEAKLAHAMLSIPATKGFEIGSGFKGTEMPGSIHNDPFSSAPDTNGRLGTTTNNSGGVQGGISNGENIYIKVAFKSPATIGIDQSTSKYDGTPGVLAAKGRHDPCVVPRAVPIVEAMAALVIMDAVLIQQVSVSNPIHNSENRPLMSLQQRETSRSLLPSMPQPIGLKTPAVVDGSERKVDPAKVPEAERAKLVSDPKGGRVVGGQGEVFGDE</sequence>
<evidence type="ECO:0000256" key="2">
    <source>
        <dbReference type="ARBA" id="ARBA00008014"/>
    </source>
</evidence>
<dbReference type="SUPFAM" id="SSF103263">
    <property type="entry name" value="Chorismate synthase, AroC"/>
    <property type="match status" value="1"/>
</dbReference>
<feature type="region of interest" description="Disordered" evidence="9">
    <location>
        <begin position="395"/>
        <end position="452"/>
    </location>
</feature>
<comment type="pathway">
    <text evidence="1 8">Metabolic intermediate biosynthesis; chorismate biosynthesis; chorismate from D-erythrose 4-phosphate and phosphoenolpyruvate: step 7/7.</text>
</comment>
<reference evidence="10" key="1">
    <citation type="submission" date="2015-10" db="EMBL/GenBank/DDBJ databases">
        <authorList>
            <person name="Regsiter A."/>
            <person name="william w."/>
        </authorList>
    </citation>
    <scope>NUCLEOTIDE SEQUENCE</scope>
    <source>
        <strain evidence="10">Montdore</strain>
    </source>
</reference>
<proteinExistence type="inferred from homology"/>
<dbReference type="NCBIfam" id="NF003793">
    <property type="entry name" value="PRK05382.1"/>
    <property type="match status" value="1"/>
</dbReference>
<keyword evidence="5 8" id="KW-0028">Amino-acid biosynthesis</keyword>
<dbReference type="PROSITE" id="PS00787">
    <property type="entry name" value="CHORISMATE_SYNTHASE_1"/>
    <property type="match status" value="1"/>
</dbReference>
<comment type="catalytic activity">
    <reaction evidence="8">
        <text>5-O-(1-carboxyvinyl)-3-phosphoshikimate = chorismate + phosphate</text>
        <dbReference type="Rhea" id="RHEA:21020"/>
        <dbReference type="ChEBI" id="CHEBI:29748"/>
        <dbReference type="ChEBI" id="CHEBI:43474"/>
        <dbReference type="ChEBI" id="CHEBI:57701"/>
        <dbReference type="EC" id="4.2.3.5"/>
    </reaction>
</comment>
<dbReference type="InterPro" id="IPR020541">
    <property type="entry name" value="Chorismate_synthase_CS"/>
</dbReference>
<name>A0A292Q181_9PEZI</name>
<comment type="cofactor">
    <cofactor evidence="8">
        <name>FMNH2</name>
        <dbReference type="ChEBI" id="CHEBI:57618"/>
    </cofactor>
    <text evidence="8">Reduced FMN (FMNH(2)).</text>
</comment>
<dbReference type="GO" id="GO:0008652">
    <property type="term" value="P:amino acid biosynthetic process"/>
    <property type="evidence" value="ECO:0007669"/>
    <property type="project" value="UniProtKB-KW"/>
</dbReference>
<dbReference type="AlphaFoldDB" id="A0A292Q181"/>
<comment type="similarity">
    <text evidence="2 8">Belongs to the chorismate synthase family.</text>
</comment>
<dbReference type="InterPro" id="IPR000453">
    <property type="entry name" value="Chorismate_synth"/>
</dbReference>
<dbReference type="GO" id="GO:0009423">
    <property type="term" value="P:chorismate biosynthetic process"/>
    <property type="evidence" value="ECO:0007669"/>
    <property type="project" value="UniProtKB-UniPathway"/>
</dbReference>
<dbReference type="PROSITE" id="PS00788">
    <property type="entry name" value="CHORISMATE_SYNTHASE_2"/>
    <property type="match status" value="1"/>
</dbReference>
<dbReference type="Gene3D" id="3.60.150.10">
    <property type="entry name" value="Chorismate synthase AroC"/>
    <property type="match status" value="1"/>
</dbReference>
<dbReference type="EMBL" id="LN890978">
    <property type="protein sequence ID" value="CUS13174.1"/>
    <property type="molecule type" value="Genomic_DNA"/>
</dbReference>
<evidence type="ECO:0000313" key="10">
    <source>
        <dbReference type="EMBL" id="CUS13174.1"/>
    </source>
</evidence>
<keyword evidence="6 8" id="KW-0057">Aromatic amino acid biosynthesis</keyword>
<dbReference type="Proteomes" id="UP001412239">
    <property type="component" value="Unassembled WGS sequence"/>
</dbReference>
<evidence type="ECO:0000256" key="5">
    <source>
        <dbReference type="ARBA" id="ARBA00022605"/>
    </source>
</evidence>
<dbReference type="HAMAP" id="MF_00300">
    <property type="entry name" value="Chorismate_synth"/>
    <property type="match status" value="1"/>
</dbReference>
<dbReference type="GO" id="GO:0010181">
    <property type="term" value="F:FMN binding"/>
    <property type="evidence" value="ECO:0007669"/>
    <property type="project" value="TreeGrafter"/>
</dbReference>
<dbReference type="CDD" id="cd07304">
    <property type="entry name" value="Chorismate_synthase"/>
    <property type="match status" value="1"/>
</dbReference>
<evidence type="ECO:0000256" key="1">
    <source>
        <dbReference type="ARBA" id="ARBA00005044"/>
    </source>
</evidence>
<gene>
    <name evidence="10" type="ORF">GSTUAT00002854001</name>
</gene>
<evidence type="ECO:0000256" key="4">
    <source>
        <dbReference type="ARBA" id="ARBA00013036"/>
    </source>
</evidence>
<feature type="compositionally biased region" description="Gly residues" evidence="9">
    <location>
        <begin position="440"/>
        <end position="452"/>
    </location>
</feature>
<dbReference type="PANTHER" id="PTHR21085:SF0">
    <property type="entry name" value="CHORISMATE SYNTHASE"/>
    <property type="match status" value="1"/>
</dbReference>
<dbReference type="NCBIfam" id="TIGR00033">
    <property type="entry name" value="aroC"/>
    <property type="match status" value="1"/>
</dbReference>
<dbReference type="PROSITE" id="PS00789">
    <property type="entry name" value="CHORISMATE_SYNTHASE_3"/>
    <property type="match status" value="1"/>
</dbReference>
<protein>
    <recommendedName>
        <fullName evidence="4 8">Chorismate synthase</fullName>
        <ecNumber evidence="4 8">4.2.3.5</ecNumber>
    </recommendedName>
</protein>
<dbReference type="GO" id="GO:0005829">
    <property type="term" value="C:cytosol"/>
    <property type="evidence" value="ECO:0007669"/>
    <property type="project" value="TreeGrafter"/>
</dbReference>
<dbReference type="PANTHER" id="PTHR21085">
    <property type="entry name" value="CHORISMATE SYNTHASE"/>
    <property type="match status" value="1"/>
</dbReference>
<dbReference type="GO" id="GO:0004107">
    <property type="term" value="F:chorismate synthase activity"/>
    <property type="evidence" value="ECO:0007669"/>
    <property type="project" value="UniProtKB-EC"/>
</dbReference>
<evidence type="ECO:0000256" key="8">
    <source>
        <dbReference type="RuleBase" id="RU000605"/>
    </source>
</evidence>